<keyword evidence="6 7" id="KW-0961">Cell wall biogenesis/degradation</keyword>
<dbReference type="PANTHER" id="PTHR21198">
    <property type="entry name" value="GLUTAMATE RACEMASE"/>
    <property type="match status" value="1"/>
</dbReference>
<comment type="function">
    <text evidence="7">Provides the (R)-glutamate required for cell wall biosynthesis.</text>
</comment>
<keyword evidence="9" id="KW-1185">Reference proteome</keyword>
<organism evidence="8 9">
    <name type="scientific">Marinagarivorans cellulosilyticus</name>
    <dbReference type="NCBI Taxonomy" id="2721545"/>
    <lineage>
        <taxon>Bacteria</taxon>
        <taxon>Pseudomonadati</taxon>
        <taxon>Pseudomonadota</taxon>
        <taxon>Gammaproteobacteria</taxon>
        <taxon>Cellvibrionales</taxon>
        <taxon>Cellvibrionaceae</taxon>
        <taxon>Marinagarivorans</taxon>
    </lineage>
</organism>
<evidence type="ECO:0000256" key="6">
    <source>
        <dbReference type="ARBA" id="ARBA00023316"/>
    </source>
</evidence>
<comment type="catalytic activity">
    <reaction evidence="1 7">
        <text>L-glutamate = D-glutamate</text>
        <dbReference type="Rhea" id="RHEA:12813"/>
        <dbReference type="ChEBI" id="CHEBI:29985"/>
        <dbReference type="ChEBI" id="CHEBI:29986"/>
        <dbReference type="EC" id="5.1.1.3"/>
    </reaction>
</comment>
<dbReference type="PROSITE" id="PS00924">
    <property type="entry name" value="ASP_GLU_RACEMASE_2"/>
    <property type="match status" value="1"/>
</dbReference>
<dbReference type="GO" id="GO:0008881">
    <property type="term" value="F:glutamate racemase activity"/>
    <property type="evidence" value="ECO:0007669"/>
    <property type="project" value="UniProtKB-UniRule"/>
</dbReference>
<dbReference type="KEGG" id="marq:MARGE09_P3367"/>
<keyword evidence="4 7" id="KW-0573">Peptidoglycan synthesis</keyword>
<evidence type="ECO:0000256" key="1">
    <source>
        <dbReference type="ARBA" id="ARBA00001602"/>
    </source>
</evidence>
<feature type="binding site" evidence="7">
    <location>
        <begin position="191"/>
        <end position="192"/>
    </location>
    <ligand>
        <name>substrate</name>
    </ligand>
</feature>
<dbReference type="InterPro" id="IPR015942">
    <property type="entry name" value="Asp/Glu/hydantoin_racemase"/>
</dbReference>
<dbReference type="Gene3D" id="3.40.50.1860">
    <property type="match status" value="2"/>
</dbReference>
<sequence>MHIAFFDSGLGGLSIVRELFEHPQAQGLGVTQCSYIADTAQFPYGDKDDAWLSDRIVQVIAASINAIKPDLVVVACNTASTLALGPLREHFAIPFVGVVPAIKPAAQQSQSHVVGILATPATVARDYTAQLIANYAQDTSVHLYGAAALVAQAENKLLGNAVDQHTITRALHALLALDATQTLDTVVLACTHFPLLREELTAAAPYPIQWVDSGEAIARRVMQLCEGAKAAPLSSVNTPLQLITTGGELAEHYERLRFKIGPQQGTYTFASHNVLAFSDSCK</sequence>
<evidence type="ECO:0000313" key="8">
    <source>
        <dbReference type="EMBL" id="BCD99166.1"/>
    </source>
</evidence>
<comment type="similarity">
    <text evidence="7">Belongs to the aspartate/glutamate racemases family.</text>
</comment>
<dbReference type="InterPro" id="IPR004391">
    <property type="entry name" value="Glu_race"/>
</dbReference>
<name>A0AAN2BLM5_9GAMM</name>
<evidence type="ECO:0000256" key="5">
    <source>
        <dbReference type="ARBA" id="ARBA00023235"/>
    </source>
</evidence>
<dbReference type="SUPFAM" id="SSF53681">
    <property type="entry name" value="Aspartate/glutamate racemase"/>
    <property type="match status" value="2"/>
</dbReference>
<keyword evidence="5 7" id="KW-0413">Isomerase</keyword>
<proteinExistence type="inferred from homology"/>
<dbReference type="EMBL" id="AP023086">
    <property type="protein sequence ID" value="BCD99166.1"/>
    <property type="molecule type" value="Genomic_DNA"/>
</dbReference>
<dbReference type="GO" id="GO:0071555">
    <property type="term" value="P:cell wall organization"/>
    <property type="evidence" value="ECO:0007669"/>
    <property type="project" value="UniProtKB-KW"/>
</dbReference>
<keyword evidence="3 7" id="KW-0133">Cell shape</keyword>
<dbReference type="AlphaFoldDB" id="A0AAN2BLM5"/>
<feature type="binding site" evidence="7">
    <location>
        <begin position="77"/>
        <end position="78"/>
    </location>
    <ligand>
        <name>substrate</name>
    </ligand>
</feature>
<dbReference type="GO" id="GO:0008360">
    <property type="term" value="P:regulation of cell shape"/>
    <property type="evidence" value="ECO:0007669"/>
    <property type="project" value="UniProtKB-KW"/>
</dbReference>
<dbReference type="GO" id="GO:0009252">
    <property type="term" value="P:peptidoglycan biosynthetic process"/>
    <property type="evidence" value="ECO:0007669"/>
    <property type="project" value="UniProtKB-UniRule"/>
</dbReference>
<dbReference type="InterPro" id="IPR001920">
    <property type="entry name" value="Asp/Glu_race"/>
</dbReference>
<dbReference type="InterPro" id="IPR018187">
    <property type="entry name" value="Asp/Glu_racemase_AS_1"/>
</dbReference>
<reference evidence="8 9" key="1">
    <citation type="journal article" date="2022" name="IScience">
        <title>An ultrasensitive nanofiber-based assay for enzymatic hydrolysis and deep-sea microbial degradation of cellulose.</title>
        <authorList>
            <person name="Tsudome M."/>
            <person name="Tachioka M."/>
            <person name="Miyazaki M."/>
            <person name="Uchimura K."/>
            <person name="Tsuda M."/>
            <person name="Takaki Y."/>
            <person name="Deguchi S."/>
        </authorList>
    </citation>
    <scope>NUCLEOTIDE SEQUENCE [LARGE SCALE GENOMIC DNA]</scope>
    <source>
        <strain evidence="8 9">GE09</strain>
    </source>
</reference>
<feature type="active site" description="Proton donor/acceptor" evidence="7">
    <location>
        <position position="190"/>
    </location>
</feature>
<dbReference type="PANTHER" id="PTHR21198:SF2">
    <property type="entry name" value="GLUTAMATE RACEMASE"/>
    <property type="match status" value="1"/>
</dbReference>
<comment type="pathway">
    <text evidence="7">Cell wall biogenesis; peptidoglycan biosynthesis.</text>
</comment>
<evidence type="ECO:0000256" key="2">
    <source>
        <dbReference type="ARBA" id="ARBA00013090"/>
    </source>
</evidence>
<feature type="binding site" evidence="7">
    <location>
        <begin position="7"/>
        <end position="8"/>
    </location>
    <ligand>
        <name>substrate</name>
    </ligand>
</feature>
<dbReference type="EC" id="5.1.1.3" evidence="2 7"/>
<accession>A0AAN2BLM5</accession>
<dbReference type="PROSITE" id="PS00923">
    <property type="entry name" value="ASP_GLU_RACEMASE_1"/>
    <property type="match status" value="1"/>
</dbReference>
<evidence type="ECO:0000256" key="7">
    <source>
        <dbReference type="HAMAP-Rule" id="MF_00258"/>
    </source>
</evidence>
<dbReference type="HAMAP" id="MF_00258">
    <property type="entry name" value="Glu_racemase"/>
    <property type="match status" value="1"/>
</dbReference>
<feature type="active site" description="Proton donor/acceptor" evidence="7">
    <location>
        <position position="76"/>
    </location>
</feature>
<evidence type="ECO:0000313" key="9">
    <source>
        <dbReference type="Proteomes" id="UP001320119"/>
    </source>
</evidence>
<dbReference type="RefSeq" id="WP_236984149.1">
    <property type="nucleotide sequence ID" value="NZ_AP023086.1"/>
</dbReference>
<dbReference type="Pfam" id="PF01177">
    <property type="entry name" value="Asp_Glu_race"/>
    <property type="match status" value="1"/>
</dbReference>
<evidence type="ECO:0000256" key="3">
    <source>
        <dbReference type="ARBA" id="ARBA00022960"/>
    </source>
</evidence>
<dbReference type="InterPro" id="IPR033134">
    <property type="entry name" value="Asp/Glu_racemase_AS_2"/>
</dbReference>
<feature type="binding site" evidence="7">
    <location>
        <begin position="44"/>
        <end position="45"/>
    </location>
    <ligand>
        <name>substrate</name>
    </ligand>
</feature>
<dbReference type="NCBIfam" id="TIGR00067">
    <property type="entry name" value="glut_race"/>
    <property type="match status" value="1"/>
</dbReference>
<dbReference type="Proteomes" id="UP001320119">
    <property type="component" value="Chromosome"/>
</dbReference>
<gene>
    <name evidence="7" type="primary">murI</name>
    <name evidence="8" type="ORF">MARGE09_P3367</name>
</gene>
<protein>
    <recommendedName>
        <fullName evidence="2 7">Glutamate racemase</fullName>
        <ecNumber evidence="2 7">5.1.1.3</ecNumber>
    </recommendedName>
</protein>
<evidence type="ECO:0000256" key="4">
    <source>
        <dbReference type="ARBA" id="ARBA00022984"/>
    </source>
</evidence>